<evidence type="ECO:0000256" key="3">
    <source>
        <dbReference type="ARBA" id="ARBA00023163"/>
    </source>
</evidence>
<dbReference type="SMART" id="SM00342">
    <property type="entry name" value="HTH_ARAC"/>
    <property type="match status" value="1"/>
</dbReference>
<dbReference type="Proteomes" id="UP000780768">
    <property type="component" value="Unassembled WGS sequence"/>
</dbReference>
<dbReference type="SUPFAM" id="SSF46689">
    <property type="entry name" value="Homeodomain-like"/>
    <property type="match status" value="1"/>
</dbReference>
<protein>
    <submittedName>
        <fullName evidence="5">AraC family transcriptional regulator</fullName>
    </submittedName>
</protein>
<dbReference type="GO" id="GO:0043565">
    <property type="term" value="F:sequence-specific DNA binding"/>
    <property type="evidence" value="ECO:0007669"/>
    <property type="project" value="InterPro"/>
</dbReference>
<keyword evidence="1" id="KW-0805">Transcription regulation</keyword>
<dbReference type="Pfam" id="PF12833">
    <property type="entry name" value="HTH_18"/>
    <property type="match status" value="1"/>
</dbReference>
<reference evidence="5" key="2">
    <citation type="submission" date="2021-09" db="EMBL/GenBank/DDBJ databases">
        <authorList>
            <person name="Gilroy R."/>
        </authorList>
    </citation>
    <scope>NUCLEOTIDE SEQUENCE</scope>
    <source>
        <strain evidence="5">7318</strain>
    </source>
</reference>
<dbReference type="PANTHER" id="PTHR47893">
    <property type="entry name" value="REGULATORY PROTEIN PCHR"/>
    <property type="match status" value="1"/>
</dbReference>
<keyword evidence="3" id="KW-0804">Transcription</keyword>
<sequence length="306" mass="35765">MDKLDLTRITDKKTDGTICRMRDYHLFSGVDFVINEYTGNEIKCEHQPLENIIQINYCLQGRMGWKLHNGDYIYLAENDISLHMVNNCAMSFITLPLKYYKGVSIFIDLTEFDDNQSDMLKQLNLNFRQLKQKYCYGGQTTVLPSTDNIKNLFAMLAIVPEEYKPTYFKLKLEELLLFLGILDIAKIKTKERYPSCTVDTIKRIHAKLVSNLKQRPTIETLSKEFLINTSTLKQAFKTIYGKPVAQYMKEYRMHEAANMLCRTNMTVREVADTLGYENQSKFATAFKEIMQIPPSRYRSYYKMKKA</sequence>
<evidence type="ECO:0000256" key="2">
    <source>
        <dbReference type="ARBA" id="ARBA00023125"/>
    </source>
</evidence>
<dbReference type="InterPro" id="IPR018060">
    <property type="entry name" value="HTH_AraC"/>
</dbReference>
<evidence type="ECO:0000313" key="5">
    <source>
        <dbReference type="EMBL" id="HJF85612.1"/>
    </source>
</evidence>
<dbReference type="EMBL" id="DYVR01000226">
    <property type="protein sequence ID" value="HJF85612.1"/>
    <property type="molecule type" value="Genomic_DNA"/>
</dbReference>
<dbReference type="PROSITE" id="PS01124">
    <property type="entry name" value="HTH_ARAC_FAMILY_2"/>
    <property type="match status" value="1"/>
</dbReference>
<dbReference type="PROSITE" id="PS00041">
    <property type="entry name" value="HTH_ARAC_FAMILY_1"/>
    <property type="match status" value="1"/>
</dbReference>
<dbReference type="InterPro" id="IPR018062">
    <property type="entry name" value="HTH_AraC-typ_CS"/>
</dbReference>
<organism evidence="5 6">
    <name type="scientific">Megamonas hypermegale</name>
    <dbReference type="NCBI Taxonomy" id="158847"/>
    <lineage>
        <taxon>Bacteria</taxon>
        <taxon>Bacillati</taxon>
        <taxon>Bacillota</taxon>
        <taxon>Negativicutes</taxon>
        <taxon>Selenomonadales</taxon>
        <taxon>Selenomonadaceae</taxon>
        <taxon>Megamonas</taxon>
    </lineage>
</organism>
<dbReference type="InterPro" id="IPR053142">
    <property type="entry name" value="PchR_regulatory_protein"/>
</dbReference>
<name>A0A921HNB0_9FIRM</name>
<dbReference type="PANTHER" id="PTHR47893:SF1">
    <property type="entry name" value="REGULATORY PROTEIN PCHR"/>
    <property type="match status" value="1"/>
</dbReference>
<dbReference type="InterPro" id="IPR009057">
    <property type="entry name" value="Homeodomain-like_sf"/>
</dbReference>
<dbReference type="Gene3D" id="1.10.10.60">
    <property type="entry name" value="Homeodomain-like"/>
    <property type="match status" value="1"/>
</dbReference>
<feature type="domain" description="HTH araC/xylS-type" evidence="4">
    <location>
        <begin position="202"/>
        <end position="300"/>
    </location>
</feature>
<dbReference type="GO" id="GO:0003700">
    <property type="term" value="F:DNA-binding transcription factor activity"/>
    <property type="evidence" value="ECO:0007669"/>
    <property type="project" value="InterPro"/>
</dbReference>
<evidence type="ECO:0000259" key="4">
    <source>
        <dbReference type="PROSITE" id="PS01124"/>
    </source>
</evidence>
<proteinExistence type="predicted"/>
<gene>
    <name evidence="5" type="ORF">K8V65_08130</name>
</gene>
<evidence type="ECO:0000256" key="1">
    <source>
        <dbReference type="ARBA" id="ARBA00023015"/>
    </source>
</evidence>
<comment type="caution">
    <text evidence="5">The sequence shown here is derived from an EMBL/GenBank/DDBJ whole genome shotgun (WGS) entry which is preliminary data.</text>
</comment>
<evidence type="ECO:0000313" key="6">
    <source>
        <dbReference type="Proteomes" id="UP000780768"/>
    </source>
</evidence>
<keyword evidence="2" id="KW-0238">DNA-binding</keyword>
<accession>A0A921HNB0</accession>
<dbReference type="AlphaFoldDB" id="A0A921HNB0"/>
<reference evidence="5" key="1">
    <citation type="journal article" date="2021" name="PeerJ">
        <title>Extensive microbial diversity within the chicken gut microbiome revealed by metagenomics and culture.</title>
        <authorList>
            <person name="Gilroy R."/>
            <person name="Ravi A."/>
            <person name="Getino M."/>
            <person name="Pursley I."/>
            <person name="Horton D.L."/>
            <person name="Alikhan N.F."/>
            <person name="Baker D."/>
            <person name="Gharbi K."/>
            <person name="Hall N."/>
            <person name="Watson M."/>
            <person name="Adriaenssens E.M."/>
            <person name="Foster-Nyarko E."/>
            <person name="Jarju S."/>
            <person name="Secka A."/>
            <person name="Antonio M."/>
            <person name="Oren A."/>
            <person name="Chaudhuri R.R."/>
            <person name="La Ragione R."/>
            <person name="Hildebrand F."/>
            <person name="Pallen M.J."/>
        </authorList>
    </citation>
    <scope>NUCLEOTIDE SEQUENCE</scope>
    <source>
        <strain evidence="5">7318</strain>
    </source>
</reference>